<dbReference type="PROSITE" id="PS51755">
    <property type="entry name" value="OMPR_PHOB"/>
    <property type="match status" value="1"/>
</dbReference>
<evidence type="ECO:0000259" key="4">
    <source>
        <dbReference type="PROSITE" id="PS51755"/>
    </source>
</evidence>
<dbReference type="AlphaFoldDB" id="A0A1E3RKY3"/>
<dbReference type="SUPFAM" id="SSF46894">
    <property type="entry name" value="C-terminal effector domain of the bipartite response regulators"/>
    <property type="match status" value="1"/>
</dbReference>
<evidence type="ECO:0000313" key="5">
    <source>
        <dbReference type="EMBL" id="ODQ90519.1"/>
    </source>
</evidence>
<dbReference type="Gene3D" id="1.10.10.10">
    <property type="entry name" value="Winged helix-like DNA-binding domain superfamily/Winged helix DNA-binding domain"/>
    <property type="match status" value="1"/>
</dbReference>
<comment type="caution">
    <text evidence="5">The sequence shown here is derived from an EMBL/GenBank/DDBJ whole genome shotgun (WGS) entry which is preliminary data.</text>
</comment>
<keyword evidence="6" id="KW-1185">Reference proteome</keyword>
<dbReference type="Pfam" id="PF00486">
    <property type="entry name" value="Trans_reg_C"/>
    <property type="match status" value="1"/>
</dbReference>
<protein>
    <recommendedName>
        <fullName evidence="4">OmpR/PhoB-type domain-containing protein</fullName>
    </recommendedName>
</protein>
<name>A0A1E3RKY3_MYCFV</name>
<dbReference type="Proteomes" id="UP000094053">
    <property type="component" value="Unassembled WGS sequence"/>
</dbReference>
<accession>A0A1E3RKY3</accession>
<dbReference type="SMART" id="SM00862">
    <property type="entry name" value="Trans_reg_C"/>
    <property type="match status" value="1"/>
</dbReference>
<sequence>MYQSASGRPGPIGPVEVVLVIEVPADSPLLVYRTAELVDEYGRRIASSIPGLRVHQAVTTQPGQRRQSRPVGGLVIDACDREVRVDGRRLRLTYREFELLRRLAVVPYQPVSRADLVAEVWRDRPPPDTSRTVDTHVRRLRAKLGRFAGVLTTIRGFGYRFDPGADVHVRDPADTRVDHKVAVIGPVGSQNGSGGLPLTAHPRPVAT</sequence>
<keyword evidence="1 2" id="KW-0238">DNA-binding</keyword>
<gene>
    <name evidence="5" type="ORF">BHQ18_10845</name>
</gene>
<reference evidence="6" key="1">
    <citation type="submission" date="2016-09" db="EMBL/GenBank/DDBJ databases">
        <authorList>
            <person name="Greninger A.L."/>
            <person name="Jerome K.R."/>
            <person name="Mcnair B."/>
            <person name="Wallis C."/>
            <person name="Fang F."/>
        </authorList>
    </citation>
    <scope>NUCLEOTIDE SEQUENCE [LARGE SCALE GENOMIC DNA]</scope>
    <source>
        <strain evidence="6">M6</strain>
    </source>
</reference>
<feature type="DNA-binding region" description="OmpR/PhoB-type" evidence="2">
    <location>
        <begin position="66"/>
        <end position="163"/>
    </location>
</feature>
<dbReference type="EMBL" id="MIHA01000006">
    <property type="protein sequence ID" value="ODQ90519.1"/>
    <property type="molecule type" value="Genomic_DNA"/>
</dbReference>
<dbReference type="InterPro" id="IPR016032">
    <property type="entry name" value="Sig_transdc_resp-reg_C-effctor"/>
</dbReference>
<feature type="domain" description="OmpR/PhoB-type" evidence="4">
    <location>
        <begin position="66"/>
        <end position="163"/>
    </location>
</feature>
<feature type="region of interest" description="Disordered" evidence="3">
    <location>
        <begin position="185"/>
        <end position="207"/>
    </location>
</feature>
<evidence type="ECO:0000256" key="2">
    <source>
        <dbReference type="PROSITE-ProRule" id="PRU01091"/>
    </source>
</evidence>
<organism evidence="5 6">
    <name type="scientific">Mycolicibacterium flavescens</name>
    <name type="common">Mycobacterium flavescens</name>
    <dbReference type="NCBI Taxonomy" id="1776"/>
    <lineage>
        <taxon>Bacteria</taxon>
        <taxon>Bacillati</taxon>
        <taxon>Actinomycetota</taxon>
        <taxon>Actinomycetes</taxon>
        <taxon>Mycobacteriales</taxon>
        <taxon>Mycobacteriaceae</taxon>
        <taxon>Mycolicibacterium</taxon>
    </lineage>
</organism>
<evidence type="ECO:0000256" key="3">
    <source>
        <dbReference type="SAM" id="MobiDB-lite"/>
    </source>
</evidence>
<dbReference type="GO" id="GO:0000160">
    <property type="term" value="P:phosphorelay signal transduction system"/>
    <property type="evidence" value="ECO:0007669"/>
    <property type="project" value="InterPro"/>
</dbReference>
<proteinExistence type="predicted"/>
<dbReference type="RefSeq" id="WP_069413582.1">
    <property type="nucleotide sequence ID" value="NZ_JACKUL010000014.1"/>
</dbReference>
<evidence type="ECO:0000256" key="1">
    <source>
        <dbReference type="ARBA" id="ARBA00023125"/>
    </source>
</evidence>
<dbReference type="GO" id="GO:0006355">
    <property type="term" value="P:regulation of DNA-templated transcription"/>
    <property type="evidence" value="ECO:0007669"/>
    <property type="project" value="InterPro"/>
</dbReference>
<dbReference type="InterPro" id="IPR001867">
    <property type="entry name" value="OmpR/PhoB-type_DNA-bd"/>
</dbReference>
<dbReference type="GO" id="GO:0003677">
    <property type="term" value="F:DNA binding"/>
    <property type="evidence" value="ECO:0007669"/>
    <property type="project" value="UniProtKB-UniRule"/>
</dbReference>
<dbReference type="STRING" id="1776.BHQ18_10845"/>
<dbReference type="CDD" id="cd00383">
    <property type="entry name" value="trans_reg_C"/>
    <property type="match status" value="1"/>
</dbReference>
<dbReference type="OrthoDB" id="8927943at2"/>
<evidence type="ECO:0000313" key="6">
    <source>
        <dbReference type="Proteomes" id="UP000094053"/>
    </source>
</evidence>
<dbReference type="InterPro" id="IPR036388">
    <property type="entry name" value="WH-like_DNA-bd_sf"/>
</dbReference>